<evidence type="ECO:0000313" key="2">
    <source>
        <dbReference type="Proteomes" id="UP000259465"/>
    </source>
</evidence>
<protein>
    <submittedName>
        <fullName evidence="1">Uncharacterized protein</fullName>
    </submittedName>
</protein>
<dbReference type="AlphaFoldDB" id="A0AAD0W8L2"/>
<evidence type="ECO:0000313" key="1">
    <source>
        <dbReference type="EMBL" id="AXT47470.1"/>
    </source>
</evidence>
<dbReference type="GeneID" id="58560938"/>
<dbReference type="EMBL" id="CP031968">
    <property type="protein sequence ID" value="AXT47470.1"/>
    <property type="molecule type" value="Genomic_DNA"/>
</dbReference>
<organism evidence="1 2">
    <name type="scientific">Chromobacterium rhizoryzae</name>
    <dbReference type="NCBI Taxonomy" id="1778675"/>
    <lineage>
        <taxon>Bacteria</taxon>
        <taxon>Pseudomonadati</taxon>
        <taxon>Pseudomonadota</taxon>
        <taxon>Betaproteobacteria</taxon>
        <taxon>Neisseriales</taxon>
        <taxon>Chromobacteriaceae</taxon>
        <taxon>Chromobacterium</taxon>
    </lineage>
</organism>
<dbReference type="RefSeq" id="WP_043590318.1">
    <property type="nucleotide sequence ID" value="NZ_CP031968.1"/>
</dbReference>
<name>A0AAD0W8L2_9NEIS</name>
<dbReference type="Proteomes" id="UP000259465">
    <property type="component" value="Chromosome"/>
</dbReference>
<accession>A0AAD0W8L2</accession>
<gene>
    <name evidence="1" type="ORF">D1345_15310</name>
</gene>
<dbReference type="KEGG" id="crz:D1345_15310"/>
<sequence>MTIWQKASLIGVLLLMLLLPMALFIYQVHHTPLAQQLFNWIFPMSLNYTTDRNGVRLAINTPYYVYEGPRTFSTNYFDGEILSFEAAELEDGVAQIAINQNQKIAYRQSRISKREPYTAPIDYERFGIKVNGIYFFGLDADGQINRLLSIEQALLEPAYVKADIFVAEIRSAEKVTRTRIGRAQMNYWESSGSLKEIKGFRVWATGRKRAWFSTFTEQGEGNTIHTIDYQVQTEPFTADIPIKVLGIKNDGRYLLSVLPDNSAGFPRPELDALEDKRHIELWVKDGQAYRATLTTYVVTGEKWTFYNDKGELERRNGYDIENGRKVEWAQKLDRTIGQRGGEWVPPRPQDEQEN</sequence>
<keyword evidence="2" id="KW-1185">Reference proteome</keyword>
<proteinExistence type="predicted"/>
<reference evidence="1 2" key="1">
    <citation type="submission" date="2018-08" db="EMBL/GenBank/DDBJ databases">
        <title>Complete genome sequence of JP2-74.</title>
        <authorList>
            <person name="Wu L."/>
        </authorList>
    </citation>
    <scope>NUCLEOTIDE SEQUENCE [LARGE SCALE GENOMIC DNA]</scope>
    <source>
        <strain evidence="1 2">JP2-74</strain>
    </source>
</reference>